<dbReference type="GO" id="GO:0016887">
    <property type="term" value="F:ATP hydrolysis activity"/>
    <property type="evidence" value="ECO:0007669"/>
    <property type="project" value="InterPro"/>
</dbReference>
<dbReference type="AlphaFoldDB" id="A0A1F4U4K1"/>
<evidence type="ECO:0000256" key="1">
    <source>
        <dbReference type="ARBA" id="ARBA00001946"/>
    </source>
</evidence>
<dbReference type="InterPro" id="IPR012675">
    <property type="entry name" value="Beta-grasp_dom_sf"/>
</dbReference>
<dbReference type="Gene3D" id="1.10.150.300">
    <property type="entry name" value="TGS-like domain"/>
    <property type="match status" value="1"/>
</dbReference>
<dbReference type="InterPro" id="IPR004396">
    <property type="entry name" value="ATPase_YchF/OLA1"/>
</dbReference>
<evidence type="ECO:0000256" key="3">
    <source>
        <dbReference type="ARBA" id="ARBA00022741"/>
    </source>
</evidence>
<accession>A0A1F4U4K1</accession>
<keyword evidence="3" id="KW-0547">Nucleotide-binding</keyword>
<dbReference type="InterPro" id="IPR012676">
    <property type="entry name" value="TGS-like"/>
</dbReference>
<keyword evidence="4" id="KW-0067">ATP-binding</keyword>
<dbReference type="PROSITE" id="PS51710">
    <property type="entry name" value="G_OBG"/>
    <property type="match status" value="1"/>
</dbReference>
<proteinExistence type="predicted"/>
<dbReference type="InterPro" id="IPR004095">
    <property type="entry name" value="TGS"/>
</dbReference>
<sequence length="333" mass="36138">MSFSFGIIGLPNVGKSTLFNALSSAHAEASNYPFCTIDPNVGVVEVPDERLEKIQKEAGSAKAVPTIIEFHDIAGLVKGASKGEGLGNQFLGHIRNVDAIIHVVRCFPDPNVIHVSGKVDPKADIEIIQAELALADLATVEKQLERAKTAAKGGDKKILREVEELEKLKDGLEKGIGYGGWGLDLLTSKPVLYLANVDESGNKDQVAIIEEIAKKENTKVVAVCAKLEAEVKELSSDEAKEFLKEIGSAESGVRKFIKASYKLLDLITFFTANKKECRAWTLKRGLTAYDAAGKVHTDMQRGFISAEVAGNPKTVGRDYIVQDGDLLLFRFNV</sequence>
<dbReference type="InterPro" id="IPR041706">
    <property type="entry name" value="YchF_N"/>
</dbReference>
<dbReference type="GO" id="GO:0005525">
    <property type="term" value="F:GTP binding"/>
    <property type="evidence" value="ECO:0007669"/>
    <property type="project" value="InterPro"/>
</dbReference>
<comment type="caution">
    <text evidence="8">The sequence shown here is derived from an EMBL/GenBank/DDBJ whole genome shotgun (WGS) entry which is preliminary data.</text>
</comment>
<evidence type="ECO:0000256" key="5">
    <source>
        <dbReference type="ARBA" id="ARBA00022842"/>
    </source>
</evidence>
<dbReference type="PRINTS" id="PR00326">
    <property type="entry name" value="GTP1OBG"/>
</dbReference>
<dbReference type="InterPro" id="IPR006073">
    <property type="entry name" value="GTP-bd"/>
</dbReference>
<dbReference type="PROSITE" id="PS51880">
    <property type="entry name" value="TGS"/>
    <property type="match status" value="1"/>
</dbReference>
<dbReference type="GO" id="GO:0046872">
    <property type="term" value="F:metal ion binding"/>
    <property type="evidence" value="ECO:0007669"/>
    <property type="project" value="UniProtKB-KW"/>
</dbReference>
<dbReference type="InterPro" id="IPR023192">
    <property type="entry name" value="TGS-like_dom_sf"/>
</dbReference>
<dbReference type="GO" id="GO:0005737">
    <property type="term" value="C:cytoplasm"/>
    <property type="evidence" value="ECO:0007669"/>
    <property type="project" value="TreeGrafter"/>
</dbReference>
<dbReference type="NCBIfam" id="TIGR00092">
    <property type="entry name" value="redox-regulated ATPase YchF"/>
    <property type="match status" value="1"/>
</dbReference>
<reference evidence="8 9" key="1">
    <citation type="journal article" date="2016" name="Nat. Commun.">
        <title>Thousands of microbial genomes shed light on interconnected biogeochemical processes in an aquifer system.</title>
        <authorList>
            <person name="Anantharaman K."/>
            <person name="Brown C.T."/>
            <person name="Hug L.A."/>
            <person name="Sharon I."/>
            <person name="Castelle C.J."/>
            <person name="Probst A.J."/>
            <person name="Thomas B.C."/>
            <person name="Singh A."/>
            <person name="Wilkins M.J."/>
            <person name="Karaoz U."/>
            <person name="Brodie E.L."/>
            <person name="Williams K.H."/>
            <person name="Hubbard S.S."/>
            <person name="Banfield J.F."/>
        </authorList>
    </citation>
    <scope>NUCLEOTIDE SEQUENCE [LARGE SCALE GENOMIC DNA]</scope>
</reference>
<evidence type="ECO:0000256" key="2">
    <source>
        <dbReference type="ARBA" id="ARBA00022723"/>
    </source>
</evidence>
<dbReference type="Gene3D" id="3.40.50.300">
    <property type="entry name" value="P-loop containing nucleotide triphosphate hydrolases"/>
    <property type="match status" value="1"/>
</dbReference>
<keyword evidence="5" id="KW-0460">Magnesium</keyword>
<dbReference type="Gene3D" id="3.10.20.30">
    <property type="match status" value="1"/>
</dbReference>
<protein>
    <submittedName>
        <fullName evidence="8">Redox-regulated ATPase YchF</fullName>
    </submittedName>
</protein>
<dbReference type="CDD" id="cd01900">
    <property type="entry name" value="YchF"/>
    <property type="match status" value="1"/>
</dbReference>
<dbReference type="SUPFAM" id="SSF81271">
    <property type="entry name" value="TGS-like"/>
    <property type="match status" value="1"/>
</dbReference>
<comment type="cofactor">
    <cofactor evidence="1">
        <name>Mg(2+)</name>
        <dbReference type="ChEBI" id="CHEBI:18420"/>
    </cofactor>
</comment>
<dbReference type="PIRSF" id="PIRSF006641">
    <property type="entry name" value="CHP00092"/>
    <property type="match status" value="1"/>
</dbReference>
<evidence type="ECO:0000259" key="6">
    <source>
        <dbReference type="PROSITE" id="PS51710"/>
    </source>
</evidence>
<evidence type="ECO:0000259" key="7">
    <source>
        <dbReference type="PROSITE" id="PS51880"/>
    </source>
</evidence>
<feature type="domain" description="TGS" evidence="7">
    <location>
        <begin position="265"/>
        <end position="331"/>
    </location>
</feature>
<feature type="domain" description="OBG-type G" evidence="6">
    <location>
        <begin position="3"/>
        <end position="243"/>
    </location>
</feature>
<dbReference type="Proteomes" id="UP000179242">
    <property type="component" value="Unassembled WGS sequence"/>
</dbReference>
<dbReference type="InterPro" id="IPR031167">
    <property type="entry name" value="G_OBG"/>
</dbReference>
<organism evidence="8 9">
    <name type="scientific">candidate division WOR-1 bacterium RIFOXYC2_FULL_46_14</name>
    <dbReference type="NCBI Taxonomy" id="1802587"/>
    <lineage>
        <taxon>Bacteria</taxon>
        <taxon>Bacillati</taxon>
        <taxon>Saganbacteria</taxon>
    </lineage>
</organism>
<evidence type="ECO:0000256" key="4">
    <source>
        <dbReference type="ARBA" id="ARBA00022840"/>
    </source>
</evidence>
<dbReference type="SUPFAM" id="SSF52540">
    <property type="entry name" value="P-loop containing nucleoside triphosphate hydrolases"/>
    <property type="match status" value="1"/>
</dbReference>
<dbReference type="InterPro" id="IPR013029">
    <property type="entry name" value="YchF_C"/>
</dbReference>
<dbReference type="PANTHER" id="PTHR23305">
    <property type="entry name" value="OBG GTPASE FAMILY"/>
    <property type="match status" value="1"/>
</dbReference>
<keyword evidence="2" id="KW-0479">Metal-binding</keyword>
<dbReference type="GO" id="GO:0005524">
    <property type="term" value="F:ATP binding"/>
    <property type="evidence" value="ECO:0007669"/>
    <property type="project" value="UniProtKB-KW"/>
</dbReference>
<evidence type="ECO:0000313" key="8">
    <source>
        <dbReference type="EMBL" id="OGC39799.1"/>
    </source>
</evidence>
<dbReference type="PANTHER" id="PTHR23305:SF18">
    <property type="entry name" value="OBG-TYPE G DOMAIN-CONTAINING PROTEIN"/>
    <property type="match status" value="1"/>
</dbReference>
<dbReference type="InterPro" id="IPR027417">
    <property type="entry name" value="P-loop_NTPase"/>
</dbReference>
<name>A0A1F4U4K1_UNCSA</name>
<dbReference type="FunFam" id="1.10.150.300:FF:000001">
    <property type="entry name" value="Ribosome-binding ATPase YchF"/>
    <property type="match status" value="1"/>
</dbReference>
<evidence type="ECO:0000313" key="9">
    <source>
        <dbReference type="Proteomes" id="UP000179242"/>
    </source>
</evidence>
<dbReference type="EMBL" id="MEUJ01000005">
    <property type="protein sequence ID" value="OGC39799.1"/>
    <property type="molecule type" value="Genomic_DNA"/>
</dbReference>
<dbReference type="Pfam" id="PF01926">
    <property type="entry name" value="MMR_HSR1"/>
    <property type="match status" value="1"/>
</dbReference>
<gene>
    <name evidence="8" type="ORF">A2438_04670</name>
</gene>
<dbReference type="Pfam" id="PF06071">
    <property type="entry name" value="YchF-GTPase_C"/>
    <property type="match status" value="1"/>
</dbReference>